<keyword evidence="2" id="KW-0472">Membrane</keyword>
<feature type="compositionally biased region" description="Basic and acidic residues" evidence="1">
    <location>
        <begin position="844"/>
        <end position="853"/>
    </location>
</feature>
<keyword evidence="2" id="KW-0812">Transmembrane</keyword>
<dbReference type="AlphaFoldDB" id="A0A813LJ17"/>
<feature type="compositionally biased region" description="Polar residues" evidence="1">
    <location>
        <begin position="831"/>
        <end position="840"/>
    </location>
</feature>
<comment type="caution">
    <text evidence="3">The sequence shown here is derived from an EMBL/GenBank/DDBJ whole genome shotgun (WGS) entry which is preliminary data.</text>
</comment>
<feature type="transmembrane region" description="Helical" evidence="2">
    <location>
        <begin position="151"/>
        <end position="173"/>
    </location>
</feature>
<reference evidence="3" key="1">
    <citation type="submission" date="2021-02" db="EMBL/GenBank/DDBJ databases">
        <authorList>
            <person name="Dougan E. K."/>
            <person name="Rhodes N."/>
            <person name="Thang M."/>
            <person name="Chan C."/>
        </authorList>
    </citation>
    <scope>NUCLEOTIDE SEQUENCE</scope>
</reference>
<evidence type="ECO:0000256" key="1">
    <source>
        <dbReference type="SAM" id="MobiDB-lite"/>
    </source>
</evidence>
<dbReference type="SUPFAM" id="SSF53474">
    <property type="entry name" value="alpha/beta-Hydrolases"/>
    <property type="match status" value="1"/>
</dbReference>
<gene>
    <name evidence="3" type="ORF">PGLA2088_LOCUS46373</name>
</gene>
<keyword evidence="2" id="KW-1133">Transmembrane helix</keyword>
<organism evidence="3 4">
    <name type="scientific">Polarella glacialis</name>
    <name type="common">Dinoflagellate</name>
    <dbReference type="NCBI Taxonomy" id="89957"/>
    <lineage>
        <taxon>Eukaryota</taxon>
        <taxon>Sar</taxon>
        <taxon>Alveolata</taxon>
        <taxon>Dinophyceae</taxon>
        <taxon>Suessiales</taxon>
        <taxon>Suessiaceae</taxon>
        <taxon>Polarella</taxon>
    </lineage>
</organism>
<proteinExistence type="predicted"/>
<dbReference type="InterPro" id="IPR029058">
    <property type="entry name" value="AB_hydrolase_fold"/>
</dbReference>
<feature type="non-terminal residue" evidence="3">
    <location>
        <position position="1"/>
    </location>
</feature>
<sequence>TFLAAFCACSHQSLQPRQEGAVSLRAAAAPVARVRAETSGFRVVLGSQRFQVAWGPGETTAAFQRRIEAATGVPVESQDFRLPSGVAALEDLRPAAGSGGGSLKVAPTIWLSDSRASSEVSDTEEGAFGEGKERASQEWYLLPVEDWSPQVLVFGGIFVVVIALLAAVDWPLVKLWMMNGMNYPMNGMDMMGMQGMPAGSLRNQMNGRLEQLEQELCHLRGLRHMPAMHEATMQPQLQAMPFAPIANPYQSAGPAPAAGNDKNHAVLMQAHSELLEALKAQQAVHSELAKSHTELMKAHHSVLNKMATNSGPSTAGPAIITSGQGGMSQTIKQVISNDAPLTQLSEPTLVDNTLLFLPPGAVIELGIEPNMDDKGDLQKELWFGRVWELRGLLNAKYDALGQKVKAKMEKLPARVVRELDRKMADPKVRALLVRMAARWKGAALRSHMSLNVLARLRFCNMRGSVVYAHGSGGCSWDNFRICRMIAKLGMLVIAPDGFAYPPSTAMGQLRHKDVCPLKKGDDNVDYWEGDLMYASSASGAANYSTKADKVLEKPQEFMALYEKCYQLRRSELHFIIKRLPQWILTQGFFLGGTSEGAMTVARFDDQRYGEQIIGRFINSFGIEYCYFTPTPNDGKIGGQLDVPTLNIIGTKDQYFGAIDSVAKIVANDPTNGYGEKDLTGNGYKTMVAQKLNVGLVCVLEEGVHSPCNTHDNFLRQLFQHFFTRAASIWELDQIWSGDPTLKGLVEVKQSTTNEDAFTGCNIKQLFVPTMPFPNRMSLREVQALRCITRGGDVLATAMRQEGEIIKKEKAAIAAKLDAVRAGSSKNGGKGFQQTTAQSNFYHGDAQREVKNHK</sequence>
<dbReference type="EMBL" id="CAJNNW010036145">
    <property type="protein sequence ID" value="CAE8732377.1"/>
    <property type="molecule type" value="Genomic_DNA"/>
</dbReference>
<evidence type="ECO:0000256" key="2">
    <source>
        <dbReference type="SAM" id="Phobius"/>
    </source>
</evidence>
<dbReference type="Proteomes" id="UP000626109">
    <property type="component" value="Unassembled WGS sequence"/>
</dbReference>
<name>A0A813LJ17_POLGL</name>
<evidence type="ECO:0000313" key="3">
    <source>
        <dbReference type="EMBL" id="CAE8732377.1"/>
    </source>
</evidence>
<accession>A0A813LJ17</accession>
<protein>
    <submittedName>
        <fullName evidence="3">Uncharacterized protein</fullName>
    </submittedName>
</protein>
<evidence type="ECO:0000313" key="4">
    <source>
        <dbReference type="Proteomes" id="UP000626109"/>
    </source>
</evidence>
<feature type="region of interest" description="Disordered" evidence="1">
    <location>
        <begin position="822"/>
        <end position="853"/>
    </location>
</feature>
<dbReference type="Gene3D" id="3.40.50.1820">
    <property type="entry name" value="alpha/beta hydrolase"/>
    <property type="match status" value="1"/>
</dbReference>